<feature type="compositionally biased region" description="Acidic residues" evidence="1">
    <location>
        <begin position="552"/>
        <end position="564"/>
    </location>
</feature>
<dbReference type="EMBL" id="RSDZ01000267">
    <property type="protein sequence ID" value="RXG41231.1"/>
    <property type="molecule type" value="Genomic_DNA"/>
</dbReference>
<dbReference type="AlphaFoldDB" id="A0A444RJ61"/>
<feature type="region of interest" description="Disordered" evidence="1">
    <location>
        <begin position="522"/>
        <end position="564"/>
    </location>
</feature>
<evidence type="ECO:0000256" key="1">
    <source>
        <dbReference type="SAM" id="MobiDB-lite"/>
    </source>
</evidence>
<dbReference type="PANTHER" id="PTHR13060:SF0">
    <property type="entry name" value="PROTEIN ECDYSONELESS HOMOLOG"/>
    <property type="match status" value="1"/>
</dbReference>
<proteinExistence type="predicted"/>
<dbReference type="PANTHER" id="PTHR13060">
    <property type="entry name" value="SGT1 PROTEIN HSGT1 SUPPRESSOR OF GCR2"/>
    <property type="match status" value="1"/>
</dbReference>
<sequence length="621" mass="68705">MADTGGQENPLDGLDKRLPENCVEYLLFLVDQNSTDRRKELSRLEELRKNALASAKDVASGYIWQRGEFSLEVKSDQGLAYVHGITDYGDSVEDEWLIVFLLRKLSLVNPNLWIRIFDSDGEFLLIEAANVLPAWLNPEMDRNRAWLHQGKLHIIPLNDKRSNKILSLPDALAFIRSSPKSLVQSDLIDAEAFYRLEKYPEHMATSLHRSLVTIPRKLALALHEVPKAMAPAIEAFYLRDPIALQPFLSASADLHFPPRDLVTVSATFTRVLFAQLRSQRFDLPQPWADLVQRASDDQARRRLDTGAKLACGFDMMVKRLERTDLRAAREVGLLLDDLREDGDAALPTDDEMSAWTDAGRDDDDAWLDINYEDFERELDGKSGSGRKQDGAAKSGFGDATAQADLRKLVSRFESFLNDDAAGVDGAGDDDDDEMDRDNDTDSLGSWDDDSEDEDKAVSFDEEAFARMMREMMGLPSTTTEAEGPPAGAPSRSTTSREKATIDQDDQGIRDLAAHFEAELNEHGALKLDPTPGTKLAALKGKGKKEAEAEAPGSDEDESTDGEMDIDYNLAKNLLESFKGQAGMAGPAGNMLAMMGMQLPRDEDFGDDDDDGHAAGANKAEK</sequence>
<feature type="region of interest" description="Disordered" evidence="1">
    <location>
        <begin position="377"/>
        <end position="397"/>
    </location>
</feature>
<protein>
    <recommendedName>
        <fullName evidence="4">SGT1 protein</fullName>
    </recommendedName>
</protein>
<accession>A0A444RJ61</accession>
<feature type="region of interest" description="Disordered" evidence="1">
    <location>
        <begin position="594"/>
        <end position="621"/>
    </location>
</feature>
<evidence type="ECO:0008006" key="4">
    <source>
        <dbReference type="Google" id="ProtNLM"/>
    </source>
</evidence>
<comment type="caution">
    <text evidence="2">The sequence shown here is derived from an EMBL/GenBank/DDBJ whole genome shotgun (WGS) entry which is preliminary data.</text>
</comment>
<name>A0A444RJ61_VERDA</name>
<feature type="compositionally biased region" description="Acidic residues" evidence="1">
    <location>
        <begin position="426"/>
        <end position="454"/>
    </location>
</feature>
<reference evidence="2 3" key="1">
    <citation type="submission" date="2018-12" db="EMBL/GenBank/DDBJ databases">
        <title>Genome of Verticillium dahliae isolate Getta Getta.</title>
        <authorList>
            <person name="Gardiner D.M."/>
        </authorList>
    </citation>
    <scope>NUCLEOTIDE SEQUENCE [LARGE SCALE GENOMIC DNA]</scope>
    <source>
        <strain evidence="2 3">Getta Getta</strain>
    </source>
</reference>
<evidence type="ECO:0000313" key="3">
    <source>
        <dbReference type="Proteomes" id="UP000288725"/>
    </source>
</evidence>
<dbReference type="InterPro" id="IPR010770">
    <property type="entry name" value="Ecd"/>
</dbReference>
<feature type="region of interest" description="Disordered" evidence="1">
    <location>
        <begin position="475"/>
        <end position="500"/>
    </location>
</feature>
<organism evidence="2 3">
    <name type="scientific">Verticillium dahliae</name>
    <name type="common">Verticillium wilt</name>
    <dbReference type="NCBI Taxonomy" id="27337"/>
    <lineage>
        <taxon>Eukaryota</taxon>
        <taxon>Fungi</taxon>
        <taxon>Dikarya</taxon>
        <taxon>Ascomycota</taxon>
        <taxon>Pezizomycotina</taxon>
        <taxon>Sordariomycetes</taxon>
        <taxon>Hypocreomycetidae</taxon>
        <taxon>Glomerellales</taxon>
        <taxon>Plectosphaerellaceae</taxon>
        <taxon>Verticillium</taxon>
    </lineage>
</organism>
<feature type="region of interest" description="Disordered" evidence="1">
    <location>
        <begin position="419"/>
        <end position="455"/>
    </location>
</feature>
<dbReference type="Proteomes" id="UP000288725">
    <property type="component" value="Unassembled WGS sequence"/>
</dbReference>
<dbReference type="GO" id="GO:0005634">
    <property type="term" value="C:nucleus"/>
    <property type="evidence" value="ECO:0007669"/>
    <property type="project" value="TreeGrafter"/>
</dbReference>
<evidence type="ECO:0000313" key="2">
    <source>
        <dbReference type="EMBL" id="RXG41231.1"/>
    </source>
</evidence>
<dbReference type="Pfam" id="PF07093">
    <property type="entry name" value="SGT1"/>
    <property type="match status" value="1"/>
</dbReference>
<gene>
    <name evidence="2" type="ORF">VDGE_09440</name>
</gene>